<dbReference type="Proteomes" id="UP000319722">
    <property type="component" value="Unassembled WGS sequence"/>
</dbReference>
<evidence type="ECO:0000313" key="2">
    <source>
        <dbReference type="Proteomes" id="UP000319722"/>
    </source>
</evidence>
<comment type="caution">
    <text evidence="1">The sequence shown here is derived from an EMBL/GenBank/DDBJ whole genome shotgun (WGS) entry which is preliminary data.</text>
</comment>
<evidence type="ECO:0000313" key="1">
    <source>
        <dbReference type="EMBL" id="TWD85128.1"/>
    </source>
</evidence>
<dbReference type="AlphaFoldDB" id="A0A561C1Z1"/>
<accession>A0A561C1Z1</accession>
<dbReference type="RefSeq" id="WP_145744935.1">
    <property type="nucleotide sequence ID" value="NZ_VIVL01000006.1"/>
</dbReference>
<dbReference type="OrthoDB" id="8854348at2"/>
<proteinExistence type="predicted"/>
<sequence>MKPPVPTARRLALVSETAVESYRFDPDGTVAAVLGERDGPTCAPLFRWSALSADSIELSDGDGVFATWTHIEIEGDELRALCNGQAKVFRIG</sequence>
<organism evidence="1 2">
    <name type="scientific">Variovorax beijingensis</name>
    <dbReference type="NCBI Taxonomy" id="2496117"/>
    <lineage>
        <taxon>Bacteria</taxon>
        <taxon>Pseudomonadati</taxon>
        <taxon>Pseudomonadota</taxon>
        <taxon>Betaproteobacteria</taxon>
        <taxon>Burkholderiales</taxon>
        <taxon>Comamonadaceae</taxon>
        <taxon>Variovorax</taxon>
    </lineage>
</organism>
<dbReference type="EMBL" id="VIVL01000006">
    <property type="protein sequence ID" value="TWD85128.1"/>
    <property type="molecule type" value="Genomic_DNA"/>
</dbReference>
<gene>
    <name evidence="1" type="ORF">FB547_106213</name>
</gene>
<name>A0A561C1Z1_9BURK</name>
<protein>
    <submittedName>
        <fullName evidence="1">Uncharacterized protein</fullName>
    </submittedName>
</protein>
<reference evidence="1 2" key="1">
    <citation type="submission" date="2019-06" db="EMBL/GenBank/DDBJ databases">
        <title>Sorghum-associated microbial communities from plants grown in Nebraska, USA.</title>
        <authorList>
            <person name="Schachtman D."/>
        </authorList>
    </citation>
    <scope>NUCLEOTIDE SEQUENCE [LARGE SCALE GENOMIC DNA]</scope>
    <source>
        <strain evidence="1 2">T529</strain>
    </source>
</reference>